<evidence type="ECO:0000256" key="2">
    <source>
        <dbReference type="ARBA" id="ARBA00022670"/>
    </source>
</evidence>
<dbReference type="InterPro" id="IPR038765">
    <property type="entry name" value="Papain-like_cys_pep_sf"/>
</dbReference>
<reference evidence="8" key="1">
    <citation type="submission" date="2020-05" db="EMBL/GenBank/DDBJ databases">
        <authorList>
            <person name="Chiriac C."/>
            <person name="Salcher M."/>
            <person name="Ghai R."/>
            <person name="Kavagutti S V."/>
        </authorList>
    </citation>
    <scope>NUCLEOTIDE SEQUENCE</scope>
</reference>
<comment type="similarity">
    <text evidence="1">Belongs to the peptidase C40 family.</text>
</comment>
<accession>A0A6J6H9U3</accession>
<evidence type="ECO:0000313" key="8">
    <source>
        <dbReference type="EMBL" id="CAB4609590.1"/>
    </source>
</evidence>
<feature type="transmembrane region" description="Helical" evidence="5">
    <location>
        <begin position="86"/>
        <end position="106"/>
    </location>
</feature>
<evidence type="ECO:0000256" key="3">
    <source>
        <dbReference type="ARBA" id="ARBA00022801"/>
    </source>
</evidence>
<evidence type="ECO:0000256" key="1">
    <source>
        <dbReference type="ARBA" id="ARBA00007074"/>
    </source>
</evidence>
<keyword evidence="5" id="KW-1133">Transmembrane helix</keyword>
<keyword evidence="5" id="KW-0812">Transmembrane</keyword>
<dbReference type="EMBL" id="CAEZUR010000050">
    <property type="protein sequence ID" value="CAB4609590.1"/>
    <property type="molecule type" value="Genomic_DNA"/>
</dbReference>
<sequence length="298" mass="32206">MAKQPIGRRRADVRVNALEQFELRSRKSVQDKHDAKRLRAEARAAKSAARVARMLEVESAVASGKSSSFSARIVSGVSRKTFRRNFVSTATFSIAAGLFAVFALPASAFSPEITAMAGFTGEVSTKDTQGLTVGDVKSQTVISRGGAKTVRAASLRTAVLTRYRSWSGLSAEDYLKDPPYDAVTAAEVVKVASKYVGVPYVFGGSTPAGFDCSGYIRYVYAQFGIPLAHSVSAQNRRGKLIRAKDAQPGDLVIFNDLSHSGIFAGGWNMFHAPQPGDHVKLAQIWVPTGQVHFVRLYK</sequence>
<dbReference type="Gene3D" id="3.90.1720.10">
    <property type="entry name" value="endopeptidase domain like (from Nostoc punctiforme)"/>
    <property type="match status" value="1"/>
</dbReference>
<name>A0A6J6H9U3_9ZZZZ</name>
<dbReference type="InterPro" id="IPR000064">
    <property type="entry name" value="NLP_P60_dom"/>
</dbReference>
<evidence type="ECO:0000256" key="5">
    <source>
        <dbReference type="SAM" id="Phobius"/>
    </source>
</evidence>
<evidence type="ECO:0000313" key="7">
    <source>
        <dbReference type="EMBL" id="CAB4533733.1"/>
    </source>
</evidence>
<evidence type="ECO:0000256" key="4">
    <source>
        <dbReference type="ARBA" id="ARBA00022807"/>
    </source>
</evidence>
<feature type="domain" description="NlpC/P60" evidence="6">
    <location>
        <begin position="182"/>
        <end position="298"/>
    </location>
</feature>
<dbReference type="GO" id="GO:0008234">
    <property type="term" value="F:cysteine-type peptidase activity"/>
    <property type="evidence" value="ECO:0007669"/>
    <property type="project" value="UniProtKB-KW"/>
</dbReference>
<keyword evidence="3" id="KW-0378">Hydrolase</keyword>
<keyword evidence="4" id="KW-0788">Thiol protease</keyword>
<dbReference type="EMBL" id="CAEZSN010000004">
    <property type="protein sequence ID" value="CAB4533733.1"/>
    <property type="molecule type" value="Genomic_DNA"/>
</dbReference>
<protein>
    <submittedName>
        <fullName evidence="8">Unannotated protein</fullName>
    </submittedName>
</protein>
<dbReference type="InterPro" id="IPR051202">
    <property type="entry name" value="Peptidase_C40"/>
</dbReference>
<dbReference type="PANTHER" id="PTHR47053:SF1">
    <property type="entry name" value="MUREIN DD-ENDOPEPTIDASE MEPH-RELATED"/>
    <property type="match status" value="1"/>
</dbReference>
<keyword evidence="2" id="KW-0645">Protease</keyword>
<keyword evidence="5" id="KW-0472">Membrane</keyword>
<evidence type="ECO:0000259" key="6">
    <source>
        <dbReference type="PROSITE" id="PS51935"/>
    </source>
</evidence>
<dbReference type="Pfam" id="PF00877">
    <property type="entry name" value="NLPC_P60"/>
    <property type="match status" value="1"/>
</dbReference>
<dbReference type="SUPFAM" id="SSF54001">
    <property type="entry name" value="Cysteine proteinases"/>
    <property type="match status" value="1"/>
</dbReference>
<dbReference type="PROSITE" id="PS51935">
    <property type="entry name" value="NLPC_P60"/>
    <property type="match status" value="1"/>
</dbReference>
<proteinExistence type="inferred from homology"/>
<dbReference type="GO" id="GO:0006508">
    <property type="term" value="P:proteolysis"/>
    <property type="evidence" value="ECO:0007669"/>
    <property type="project" value="UniProtKB-KW"/>
</dbReference>
<dbReference type="AlphaFoldDB" id="A0A6J6H9U3"/>
<gene>
    <name evidence="7" type="ORF">UFOPK1433_00083</name>
    <name evidence="8" type="ORF">UFOPK1843_00732</name>
</gene>
<dbReference type="PANTHER" id="PTHR47053">
    <property type="entry name" value="MUREIN DD-ENDOPEPTIDASE MEPH-RELATED"/>
    <property type="match status" value="1"/>
</dbReference>
<organism evidence="8">
    <name type="scientific">freshwater metagenome</name>
    <dbReference type="NCBI Taxonomy" id="449393"/>
    <lineage>
        <taxon>unclassified sequences</taxon>
        <taxon>metagenomes</taxon>
        <taxon>ecological metagenomes</taxon>
    </lineage>
</organism>